<comment type="similarity">
    <text evidence="1">Belongs to the PhyH family.</text>
</comment>
<evidence type="ECO:0000256" key="4">
    <source>
        <dbReference type="ARBA" id="ARBA00034924"/>
    </source>
</evidence>
<name>A0A8C8A9S3_9STRI</name>
<accession>A0A8C8A9S3</accession>
<dbReference type="SUPFAM" id="SSF51197">
    <property type="entry name" value="Clavaminate synthase-like"/>
    <property type="match status" value="1"/>
</dbReference>
<dbReference type="GO" id="GO:0048244">
    <property type="term" value="F:phytanoyl-CoA dioxygenase activity"/>
    <property type="evidence" value="ECO:0007669"/>
    <property type="project" value="UniProtKB-EC"/>
</dbReference>
<dbReference type="EC" id="1.14.11.18" evidence="2"/>
<sequence length="294" mass="34221">KSMMPEEKGKDPPGGFVGRSSSLDIWRTCAVVSPISIKIGTRSIGYTLDSTILTTERRQFYKDNRYLLVQKLVSDEDIERFRKEFVRICNKEVNPPGVLLMRHEIHRPNFIRSEKTVNKVHDFQEDGELFRHCTLPELKILKYFECFTGPNLMAMRINKLPDLGKQGSRDSHHPMHQDLHYFPFQPADGTVCSWTAMERDHQDKGCLVVQPGTHKQPLKPHGYPEWESLPIKFFHGLLDYDETSPRVHIIMKKRDTVFFQPLFIHGSRSISCRFASSECCYTDVKNMIQEHLEK</sequence>
<dbReference type="Proteomes" id="UP000694552">
    <property type="component" value="Unplaced"/>
</dbReference>
<reference evidence="5" key="1">
    <citation type="submission" date="2025-08" db="UniProtKB">
        <authorList>
            <consortium name="Ensembl"/>
        </authorList>
    </citation>
    <scope>IDENTIFICATION</scope>
</reference>
<dbReference type="GO" id="GO:0001561">
    <property type="term" value="P:fatty acid alpha-oxidation"/>
    <property type="evidence" value="ECO:0007669"/>
    <property type="project" value="InterPro"/>
</dbReference>
<dbReference type="Gene3D" id="2.60.120.620">
    <property type="entry name" value="q2cbj1_9rhob like domain"/>
    <property type="match status" value="1"/>
</dbReference>
<evidence type="ECO:0000256" key="3">
    <source>
        <dbReference type="ARBA" id="ARBA00034921"/>
    </source>
</evidence>
<evidence type="ECO:0000313" key="6">
    <source>
        <dbReference type="Proteomes" id="UP000694552"/>
    </source>
</evidence>
<organism evidence="5 6">
    <name type="scientific">Otus sunia</name>
    <name type="common">Oriental scops-owl</name>
    <dbReference type="NCBI Taxonomy" id="257818"/>
    <lineage>
        <taxon>Eukaryota</taxon>
        <taxon>Metazoa</taxon>
        <taxon>Chordata</taxon>
        <taxon>Craniata</taxon>
        <taxon>Vertebrata</taxon>
        <taxon>Euteleostomi</taxon>
        <taxon>Archelosauria</taxon>
        <taxon>Archosauria</taxon>
        <taxon>Dinosauria</taxon>
        <taxon>Saurischia</taxon>
        <taxon>Theropoda</taxon>
        <taxon>Coelurosauria</taxon>
        <taxon>Aves</taxon>
        <taxon>Neognathae</taxon>
        <taxon>Neoaves</taxon>
        <taxon>Telluraves</taxon>
        <taxon>Strigiformes</taxon>
        <taxon>Strigidae</taxon>
        <taxon>Otus</taxon>
    </lineage>
</organism>
<proteinExistence type="inferred from homology"/>
<dbReference type="Ensembl" id="ENSOSUT00000001116.1">
    <property type="protein sequence ID" value="ENSOSUP00000001096.1"/>
    <property type="gene ID" value="ENSOSUG00000000820.1"/>
</dbReference>
<evidence type="ECO:0000313" key="5">
    <source>
        <dbReference type="Ensembl" id="ENSOSUP00000001096.1"/>
    </source>
</evidence>
<dbReference type="PANTHER" id="PTHR21308">
    <property type="entry name" value="PHYTANOYL-COA ALPHA-HYDROXYLASE"/>
    <property type="match status" value="1"/>
</dbReference>
<dbReference type="AlphaFoldDB" id="A0A8C8A9S3"/>
<dbReference type="Pfam" id="PF05721">
    <property type="entry name" value="PhyH"/>
    <property type="match status" value="1"/>
</dbReference>
<evidence type="ECO:0000256" key="1">
    <source>
        <dbReference type="ARBA" id="ARBA00005830"/>
    </source>
</evidence>
<dbReference type="InterPro" id="IPR047128">
    <property type="entry name" value="PhyH"/>
</dbReference>
<dbReference type="InterPro" id="IPR008775">
    <property type="entry name" value="Phytyl_CoA_dOase-like"/>
</dbReference>
<keyword evidence="6" id="KW-1185">Reference proteome</keyword>
<dbReference type="PANTHER" id="PTHR21308:SF1">
    <property type="entry name" value="PHYTANOYL-COA DIOXYGENASE, PEROXISOMAL"/>
    <property type="match status" value="1"/>
</dbReference>
<evidence type="ECO:0000256" key="2">
    <source>
        <dbReference type="ARBA" id="ARBA00034809"/>
    </source>
</evidence>
<reference evidence="5" key="2">
    <citation type="submission" date="2025-09" db="UniProtKB">
        <authorList>
            <consortium name="Ensembl"/>
        </authorList>
    </citation>
    <scope>IDENTIFICATION</scope>
</reference>
<protein>
    <recommendedName>
        <fullName evidence="2">phytanoyl-CoA dioxygenase</fullName>
        <ecNumber evidence="2">1.14.11.18</ecNumber>
    </recommendedName>
    <alternativeName>
        <fullName evidence="3">Phytanic acid oxidase</fullName>
    </alternativeName>
    <alternativeName>
        <fullName evidence="4">Phytanoyl-CoA alpha-hydroxylase</fullName>
    </alternativeName>
</protein>